<evidence type="ECO:0000313" key="8">
    <source>
        <dbReference type="EMBL" id="MBB4946282.1"/>
    </source>
</evidence>
<accession>A0A7W7SA42</accession>
<dbReference type="SUPFAM" id="SSF51695">
    <property type="entry name" value="PLC-like phosphodiesterases"/>
    <property type="match status" value="1"/>
</dbReference>
<reference evidence="8 9" key="1">
    <citation type="submission" date="2020-08" db="EMBL/GenBank/DDBJ databases">
        <title>Sequencing the genomes of 1000 actinobacteria strains.</title>
        <authorList>
            <person name="Klenk H.-P."/>
        </authorList>
    </citation>
    <scope>NUCLEOTIDE SEQUENCE [LARGE SCALE GENOMIC DNA]</scope>
    <source>
        <strain evidence="8 9">DSM 44786</strain>
    </source>
</reference>
<evidence type="ECO:0000256" key="1">
    <source>
        <dbReference type="ARBA" id="ARBA00001316"/>
    </source>
</evidence>
<feature type="signal peptide" evidence="6">
    <location>
        <begin position="1"/>
        <end position="28"/>
    </location>
</feature>
<evidence type="ECO:0000313" key="9">
    <source>
        <dbReference type="Proteomes" id="UP000573327"/>
    </source>
</evidence>
<feature type="domain" description="Phosphatidylinositol-specific phospholipase C X" evidence="7">
    <location>
        <begin position="42"/>
        <end position="189"/>
    </location>
</feature>
<sequence length="309" mass="34310">MQLTRRTLLSTAAATLVTGALGGGPAAAAVRAGSSWMAGLPDGRSLLRMTIPGTHDSCCTDPANGSEWSHTQNWGVPEQLERGIRFLDIRCNGLAGAPDAFGIYHGSWYQDTTFDQVLNQCRSFLAGHPGEVLLMRVKKENGTNNDVGADFARIFNGYLDTKGYRPLFWTNPWFPTLGQARGRIVLLTDFANDWSVLHWPGGDNGFLSNDVINLQDRYTGISSGTKWSSYVQRQFDNAFNDQGSAKLYINFASIGNGEWPKYSSQTVMQKVWEYLEARKQQRANLGVVPMDFPDFHTNALQLLIDKNFI</sequence>
<keyword evidence="6" id="KW-0732">Signal</keyword>
<organism evidence="8 9">
    <name type="scientific">Kitasatospora gansuensis</name>
    <dbReference type="NCBI Taxonomy" id="258050"/>
    <lineage>
        <taxon>Bacteria</taxon>
        <taxon>Bacillati</taxon>
        <taxon>Actinomycetota</taxon>
        <taxon>Actinomycetes</taxon>
        <taxon>Kitasatosporales</taxon>
        <taxon>Streptomycetaceae</taxon>
        <taxon>Kitasatospora</taxon>
    </lineage>
</organism>
<dbReference type="InterPro" id="IPR000909">
    <property type="entry name" value="PLipase_C_PInositol-sp_X_dom"/>
</dbReference>
<dbReference type="GO" id="GO:0008081">
    <property type="term" value="F:phosphoric diester hydrolase activity"/>
    <property type="evidence" value="ECO:0007669"/>
    <property type="project" value="InterPro"/>
</dbReference>
<keyword evidence="9" id="KW-1185">Reference proteome</keyword>
<evidence type="ECO:0000256" key="4">
    <source>
        <dbReference type="ARBA" id="ARBA00030474"/>
    </source>
</evidence>
<dbReference type="PROSITE" id="PS51318">
    <property type="entry name" value="TAT"/>
    <property type="match status" value="1"/>
</dbReference>
<dbReference type="PROSITE" id="PS50007">
    <property type="entry name" value="PIPLC_X_DOMAIN"/>
    <property type="match status" value="1"/>
</dbReference>
<dbReference type="Pfam" id="PF00388">
    <property type="entry name" value="PI-PLC-X"/>
    <property type="match status" value="1"/>
</dbReference>
<dbReference type="EMBL" id="JACHJR010000001">
    <property type="protein sequence ID" value="MBB4946282.1"/>
    <property type="molecule type" value="Genomic_DNA"/>
</dbReference>
<dbReference type="InterPro" id="IPR051057">
    <property type="entry name" value="PI-PLC_domain"/>
</dbReference>
<dbReference type="CDD" id="cd08586">
    <property type="entry name" value="PI-PLCc_BcPLC_like"/>
    <property type="match status" value="1"/>
</dbReference>
<dbReference type="EC" id="4.6.1.13" evidence="2"/>
<keyword evidence="8" id="KW-0456">Lyase</keyword>
<dbReference type="GO" id="GO:0004436">
    <property type="term" value="F:phosphatidylinositol diacylglycerol-lyase activity"/>
    <property type="evidence" value="ECO:0007669"/>
    <property type="project" value="UniProtKB-EC"/>
</dbReference>
<dbReference type="PANTHER" id="PTHR13593">
    <property type="match status" value="1"/>
</dbReference>
<dbReference type="AlphaFoldDB" id="A0A7W7SA42"/>
<dbReference type="InterPro" id="IPR017946">
    <property type="entry name" value="PLC-like_Pdiesterase_TIM-brl"/>
</dbReference>
<dbReference type="GO" id="GO:0006629">
    <property type="term" value="P:lipid metabolic process"/>
    <property type="evidence" value="ECO:0007669"/>
    <property type="project" value="InterPro"/>
</dbReference>
<evidence type="ECO:0000256" key="2">
    <source>
        <dbReference type="ARBA" id="ARBA00012581"/>
    </source>
</evidence>
<name>A0A7W7SA42_9ACTN</name>
<dbReference type="SMART" id="SM00148">
    <property type="entry name" value="PLCXc"/>
    <property type="match status" value="1"/>
</dbReference>
<dbReference type="Proteomes" id="UP000573327">
    <property type="component" value="Unassembled WGS sequence"/>
</dbReference>
<feature type="chain" id="PRO_5031190364" description="1-phosphatidylinositol phosphodiesterase" evidence="6">
    <location>
        <begin position="29"/>
        <end position="309"/>
    </location>
</feature>
<gene>
    <name evidence="8" type="ORF">F4556_001817</name>
</gene>
<evidence type="ECO:0000256" key="5">
    <source>
        <dbReference type="ARBA" id="ARBA00030782"/>
    </source>
</evidence>
<evidence type="ECO:0000256" key="3">
    <source>
        <dbReference type="ARBA" id="ARBA00019758"/>
    </source>
</evidence>
<evidence type="ECO:0000256" key="6">
    <source>
        <dbReference type="SAM" id="SignalP"/>
    </source>
</evidence>
<protein>
    <recommendedName>
        <fullName evidence="3">1-phosphatidylinositol phosphodiesterase</fullName>
        <ecNumber evidence="2">4.6.1.13</ecNumber>
    </recommendedName>
    <alternativeName>
        <fullName evidence="4">Phosphatidylinositol diacylglycerol-lyase</fullName>
    </alternativeName>
    <alternativeName>
        <fullName evidence="5">Phosphatidylinositol-specific phospholipase C</fullName>
    </alternativeName>
</protein>
<dbReference type="PANTHER" id="PTHR13593:SF113">
    <property type="entry name" value="SI:DKEY-266F7.9"/>
    <property type="match status" value="1"/>
</dbReference>
<evidence type="ECO:0000259" key="7">
    <source>
        <dbReference type="SMART" id="SM00148"/>
    </source>
</evidence>
<dbReference type="Gene3D" id="3.20.20.190">
    <property type="entry name" value="Phosphatidylinositol (PI) phosphodiesterase"/>
    <property type="match status" value="1"/>
</dbReference>
<dbReference type="InterPro" id="IPR006311">
    <property type="entry name" value="TAT_signal"/>
</dbReference>
<comment type="caution">
    <text evidence="8">The sequence shown here is derived from an EMBL/GenBank/DDBJ whole genome shotgun (WGS) entry which is preliminary data.</text>
</comment>
<comment type="catalytic activity">
    <reaction evidence="1">
        <text>a 1,2-diacyl-sn-glycero-3-phospho-(1D-myo-inositol) = 1D-myo-inositol 1,2-cyclic phosphate + a 1,2-diacyl-sn-glycerol</text>
        <dbReference type="Rhea" id="RHEA:17093"/>
        <dbReference type="ChEBI" id="CHEBI:17815"/>
        <dbReference type="ChEBI" id="CHEBI:57880"/>
        <dbReference type="ChEBI" id="CHEBI:58484"/>
        <dbReference type="EC" id="4.6.1.13"/>
    </reaction>
</comment>
<dbReference type="RefSeq" id="WP_184913211.1">
    <property type="nucleotide sequence ID" value="NZ_JACHJR010000001.1"/>
</dbReference>
<proteinExistence type="predicted"/>